<evidence type="ECO:0000256" key="2">
    <source>
        <dbReference type="ARBA" id="ARBA00022692"/>
    </source>
</evidence>
<feature type="transmembrane region" description="Helical" evidence="7">
    <location>
        <begin position="60"/>
        <end position="79"/>
    </location>
</feature>
<gene>
    <name evidence="9" type="ORF">PHISCL_06293</name>
</gene>
<evidence type="ECO:0000313" key="10">
    <source>
        <dbReference type="Proteomes" id="UP000266188"/>
    </source>
</evidence>
<evidence type="ECO:0000256" key="1">
    <source>
        <dbReference type="ARBA" id="ARBA00004141"/>
    </source>
</evidence>
<feature type="transmembrane region" description="Helical" evidence="7">
    <location>
        <begin position="99"/>
        <end position="121"/>
    </location>
</feature>
<accession>A0A3A2ZWE7</accession>
<reference evidence="10" key="1">
    <citation type="submission" date="2017-02" db="EMBL/GenBank/DDBJ databases">
        <authorList>
            <person name="Tafer H."/>
            <person name="Lopandic K."/>
        </authorList>
    </citation>
    <scope>NUCLEOTIDE SEQUENCE [LARGE SCALE GENOMIC DNA]</scope>
    <source>
        <strain evidence="10">CBS 366.77</strain>
    </source>
</reference>
<name>A0A3A2ZWE7_9EURO</name>
<feature type="domain" description="Rhodopsin" evidence="8">
    <location>
        <begin position="52"/>
        <end position="281"/>
    </location>
</feature>
<dbReference type="EMBL" id="MVGC01000233">
    <property type="protein sequence ID" value="RJE21361.1"/>
    <property type="molecule type" value="Genomic_DNA"/>
</dbReference>
<evidence type="ECO:0000256" key="6">
    <source>
        <dbReference type="SAM" id="MobiDB-lite"/>
    </source>
</evidence>
<comment type="similarity">
    <text evidence="5">Belongs to the SAT4 family.</text>
</comment>
<evidence type="ECO:0000256" key="3">
    <source>
        <dbReference type="ARBA" id="ARBA00022989"/>
    </source>
</evidence>
<feature type="transmembrane region" description="Helical" evidence="7">
    <location>
        <begin position="216"/>
        <end position="235"/>
    </location>
</feature>
<keyword evidence="4 7" id="KW-0472">Membrane</keyword>
<dbReference type="InterPro" id="IPR049326">
    <property type="entry name" value="Rhodopsin_dom_fungi"/>
</dbReference>
<dbReference type="PANTHER" id="PTHR33048:SF47">
    <property type="entry name" value="INTEGRAL MEMBRANE PROTEIN-RELATED"/>
    <property type="match status" value="1"/>
</dbReference>
<evidence type="ECO:0000259" key="8">
    <source>
        <dbReference type="Pfam" id="PF20684"/>
    </source>
</evidence>
<feature type="transmembrane region" description="Helical" evidence="7">
    <location>
        <begin position="133"/>
        <end position="155"/>
    </location>
</feature>
<sequence length="372" mass="42120">MSNSSSSDPWRMDGPPPVGGDYDKGPRILGIAWAEAAMCIVAVAARFWDRSRKEDIYLQRQVLFLASASIISIQSSIGGYRHVYYLTEGQIIEALKINFIVRVPVYLSYASVKASIGAFILRIIRTRRRWQELVIWTTVIVTALVNIVACIMLFLQCTPVEVVWNPWGPGACWDKRIQTEFGIFVTAENILANIILSLIPTTFVFKLSLSLRKKIGLTILFSLSLIVIIASFMKVPALIALDSFYPDFTWGEYEVTIWSISETWVIVVCGSLPGMKPLLNRYLPKRFQESGFSSNQSRCRPDDYGLAHIQPVSVSINETRIEYDEPRHREPRMDLDERAIRATTQIDIHTEGAKTDEQVVKMNPTMTNVYNG</sequence>
<feature type="transmembrane region" description="Helical" evidence="7">
    <location>
        <begin position="28"/>
        <end position="48"/>
    </location>
</feature>
<evidence type="ECO:0000256" key="5">
    <source>
        <dbReference type="ARBA" id="ARBA00038359"/>
    </source>
</evidence>
<dbReference type="GO" id="GO:0016020">
    <property type="term" value="C:membrane"/>
    <property type="evidence" value="ECO:0007669"/>
    <property type="project" value="UniProtKB-SubCell"/>
</dbReference>
<feature type="transmembrane region" description="Helical" evidence="7">
    <location>
        <begin position="190"/>
        <end position="209"/>
    </location>
</feature>
<dbReference type="InterPro" id="IPR052337">
    <property type="entry name" value="SAT4-like"/>
</dbReference>
<comment type="subcellular location">
    <subcellularLocation>
        <location evidence="1">Membrane</location>
        <topology evidence="1">Multi-pass membrane protein</topology>
    </subcellularLocation>
</comment>
<feature type="transmembrane region" description="Helical" evidence="7">
    <location>
        <begin position="255"/>
        <end position="275"/>
    </location>
</feature>
<dbReference type="AlphaFoldDB" id="A0A3A2ZWE7"/>
<dbReference type="PANTHER" id="PTHR33048">
    <property type="entry name" value="PTH11-LIKE INTEGRAL MEMBRANE PROTEIN (AFU_ORTHOLOGUE AFUA_5G11245)"/>
    <property type="match status" value="1"/>
</dbReference>
<organism evidence="9 10">
    <name type="scientific">Aspergillus sclerotialis</name>
    <dbReference type="NCBI Taxonomy" id="2070753"/>
    <lineage>
        <taxon>Eukaryota</taxon>
        <taxon>Fungi</taxon>
        <taxon>Dikarya</taxon>
        <taxon>Ascomycota</taxon>
        <taxon>Pezizomycotina</taxon>
        <taxon>Eurotiomycetes</taxon>
        <taxon>Eurotiomycetidae</taxon>
        <taxon>Eurotiales</taxon>
        <taxon>Aspergillaceae</taxon>
        <taxon>Aspergillus</taxon>
        <taxon>Aspergillus subgen. Polypaecilum</taxon>
    </lineage>
</organism>
<keyword evidence="10" id="KW-1185">Reference proteome</keyword>
<dbReference type="STRING" id="2070753.A0A3A2ZWE7"/>
<dbReference type="Pfam" id="PF20684">
    <property type="entry name" value="Fung_rhodopsin"/>
    <property type="match status" value="1"/>
</dbReference>
<protein>
    <recommendedName>
        <fullName evidence="8">Rhodopsin domain-containing protein</fullName>
    </recommendedName>
</protein>
<dbReference type="OrthoDB" id="5331848at2759"/>
<proteinExistence type="inferred from homology"/>
<feature type="region of interest" description="Disordered" evidence="6">
    <location>
        <begin position="1"/>
        <end position="21"/>
    </location>
</feature>
<comment type="caution">
    <text evidence="9">The sequence shown here is derived from an EMBL/GenBank/DDBJ whole genome shotgun (WGS) entry which is preliminary data.</text>
</comment>
<evidence type="ECO:0000256" key="7">
    <source>
        <dbReference type="SAM" id="Phobius"/>
    </source>
</evidence>
<evidence type="ECO:0000256" key="4">
    <source>
        <dbReference type="ARBA" id="ARBA00023136"/>
    </source>
</evidence>
<keyword evidence="3 7" id="KW-1133">Transmembrane helix</keyword>
<dbReference type="Proteomes" id="UP000266188">
    <property type="component" value="Unassembled WGS sequence"/>
</dbReference>
<evidence type="ECO:0000313" key="9">
    <source>
        <dbReference type="EMBL" id="RJE21361.1"/>
    </source>
</evidence>
<keyword evidence="2 7" id="KW-0812">Transmembrane</keyword>